<dbReference type="EMBL" id="JAANYQ010000015">
    <property type="protein sequence ID" value="KAF4120668.1"/>
    <property type="molecule type" value="Genomic_DNA"/>
</dbReference>
<feature type="compositionally biased region" description="Polar residues" evidence="1">
    <location>
        <begin position="14"/>
        <end position="38"/>
    </location>
</feature>
<accession>A0A9P4YPC9</accession>
<protein>
    <submittedName>
        <fullName evidence="3">Uncharacterized protein</fullName>
    </submittedName>
</protein>
<dbReference type="PANTHER" id="PTHR37848">
    <property type="entry name" value="EXPRESSED PROTEIN"/>
    <property type="match status" value="1"/>
</dbReference>
<evidence type="ECO:0000256" key="1">
    <source>
        <dbReference type="SAM" id="MobiDB-lite"/>
    </source>
</evidence>
<keyword evidence="2" id="KW-0812">Transmembrane</keyword>
<feature type="region of interest" description="Disordered" evidence="1">
    <location>
        <begin position="1"/>
        <end position="68"/>
    </location>
</feature>
<gene>
    <name evidence="3" type="ORF">GMORB2_2671</name>
</gene>
<dbReference type="GeneID" id="55968901"/>
<keyword evidence="2" id="KW-1133">Transmembrane helix</keyword>
<evidence type="ECO:0000313" key="3">
    <source>
        <dbReference type="EMBL" id="KAF4120668.1"/>
    </source>
</evidence>
<proteinExistence type="predicted"/>
<organism evidence="3 4">
    <name type="scientific">Geosmithia morbida</name>
    <dbReference type="NCBI Taxonomy" id="1094350"/>
    <lineage>
        <taxon>Eukaryota</taxon>
        <taxon>Fungi</taxon>
        <taxon>Dikarya</taxon>
        <taxon>Ascomycota</taxon>
        <taxon>Pezizomycotina</taxon>
        <taxon>Sordariomycetes</taxon>
        <taxon>Hypocreomycetidae</taxon>
        <taxon>Hypocreales</taxon>
        <taxon>Bionectriaceae</taxon>
        <taxon>Geosmithia</taxon>
    </lineage>
</organism>
<dbReference type="PANTHER" id="PTHR37848:SF1">
    <property type="entry name" value="SUN DOMAIN-CONTAINING PROTEIN"/>
    <property type="match status" value="1"/>
</dbReference>
<evidence type="ECO:0000313" key="4">
    <source>
        <dbReference type="Proteomes" id="UP000749293"/>
    </source>
</evidence>
<reference evidence="3" key="1">
    <citation type="submission" date="2020-03" db="EMBL/GenBank/DDBJ databases">
        <title>Site-based positive gene gene selection in Geosmithia morbida across the United States reveals a broad range of putative effectors and factors for local host and environmental adapation.</title>
        <authorList>
            <person name="Onufrak A."/>
            <person name="Murdoch R.W."/>
            <person name="Gazis R."/>
            <person name="Huff M."/>
            <person name="Staton M."/>
            <person name="Klingeman W."/>
            <person name="Hadziabdic D."/>
        </authorList>
    </citation>
    <scope>NUCLEOTIDE SEQUENCE</scope>
    <source>
        <strain evidence="3">1262</strain>
    </source>
</reference>
<name>A0A9P4YPC9_9HYPO</name>
<feature type="transmembrane region" description="Helical" evidence="2">
    <location>
        <begin position="304"/>
        <end position="324"/>
    </location>
</feature>
<dbReference type="OrthoDB" id="203796at2759"/>
<keyword evidence="2" id="KW-0472">Membrane</keyword>
<keyword evidence="4" id="KW-1185">Reference proteome</keyword>
<sequence length="418" mass="46634">MGKPDEDMAKTGPTHLQESASAISLQTQEQDGSGSSTMAHLPPPPPAPTDRYFDDDAADVGGGDDDDLPPLYSDLEHGLAAEQTVVDPLLPAGVGPLAVAPFSRDETTGTEYYVDRRLDTDAIFLASHVRHLAMLPPRPFVHLRGTHTETKRKSDSKTEQQQVIDFDVRVELTDLLYADLSARTPQRRQVLAAGTMEKVRRGTVFPTRAQGFGGKGYRAEDRSPESDLLDDWCRHFCSSKAGLKTFSVERRVVGFDFDALRPKLESLVRRTNYRGSLTVDFPLLNSHAHIYNDCRSNRWRLTRWIVVVFTLTLLSLLTWPWLFFRTARWEVIGIEWLVGDGGTSPGRRSQAEERWYNLWARPIQRAVLSRRQGTLNQADLTDSLDPQPEQRTGMAGAVQAGVEAMGVVNRSFGWGGST</sequence>
<evidence type="ECO:0000256" key="2">
    <source>
        <dbReference type="SAM" id="Phobius"/>
    </source>
</evidence>
<dbReference type="AlphaFoldDB" id="A0A9P4YPC9"/>
<comment type="caution">
    <text evidence="3">The sequence shown here is derived from an EMBL/GenBank/DDBJ whole genome shotgun (WGS) entry which is preliminary data.</text>
</comment>
<dbReference type="RefSeq" id="XP_035319320.1">
    <property type="nucleotide sequence ID" value="XM_035464650.1"/>
</dbReference>
<feature type="compositionally biased region" description="Acidic residues" evidence="1">
    <location>
        <begin position="53"/>
        <end position="68"/>
    </location>
</feature>
<dbReference type="Proteomes" id="UP000749293">
    <property type="component" value="Unassembled WGS sequence"/>
</dbReference>